<dbReference type="InterPro" id="IPR010208">
    <property type="entry name" value="Ion_transpt_RnfC/RsxC"/>
</dbReference>
<comment type="subcellular location">
    <subcellularLocation>
        <location evidence="8">Cell inner membrane</location>
        <topology evidence="8">Peripheral membrane protein</topology>
    </subcellularLocation>
</comment>
<evidence type="ECO:0000256" key="3">
    <source>
        <dbReference type="ARBA" id="ARBA00022723"/>
    </source>
</evidence>
<comment type="cofactor">
    <cofactor evidence="8">
        <name>[4Fe-4S] cluster</name>
        <dbReference type="ChEBI" id="CHEBI:49883"/>
    </cofactor>
    <text evidence="8">Binds 2 [4Fe-4S] clusters per subunit.</text>
</comment>
<keyword evidence="8" id="KW-1278">Translocase</keyword>
<dbReference type="Proteomes" id="UP001320326">
    <property type="component" value="Chromosome"/>
</dbReference>
<feature type="domain" description="4Fe-4S ferredoxin-type" evidence="10">
    <location>
        <begin position="430"/>
        <end position="459"/>
    </location>
</feature>
<dbReference type="NCBIfam" id="TIGR01945">
    <property type="entry name" value="rnfC"/>
    <property type="match status" value="1"/>
</dbReference>
<feature type="binding site" evidence="8">
    <location>
        <position position="442"/>
    </location>
    <ligand>
        <name>[4Fe-4S] cluster</name>
        <dbReference type="ChEBI" id="CHEBI:49883"/>
        <label>2</label>
    </ligand>
</feature>
<gene>
    <name evidence="8" type="primary">rnfC</name>
    <name evidence="11" type="ORF">MIZ01_0809</name>
</gene>
<dbReference type="GO" id="GO:0046872">
    <property type="term" value="F:metal ion binding"/>
    <property type="evidence" value="ECO:0007669"/>
    <property type="project" value="UniProtKB-KW"/>
</dbReference>
<keyword evidence="4 8" id="KW-0677">Repeat</keyword>
<feature type="binding site" evidence="8">
    <location>
        <position position="406"/>
    </location>
    <ligand>
        <name>[4Fe-4S] cluster</name>
        <dbReference type="ChEBI" id="CHEBI:49883"/>
        <label>1</label>
    </ligand>
</feature>
<protein>
    <recommendedName>
        <fullName evidence="8">Ion-translocating oxidoreductase complex subunit C</fullName>
        <ecNumber evidence="8">7.-.-.-</ecNumber>
    </recommendedName>
    <alternativeName>
        <fullName evidence="8">Rnf electron transport complex subunit C</fullName>
    </alternativeName>
</protein>
<accession>A0AAN2BYE1</accession>
<feature type="binding site" evidence="8">
    <location>
        <position position="449"/>
    </location>
    <ligand>
        <name>[4Fe-4S] cluster</name>
        <dbReference type="ChEBI" id="CHEBI:49883"/>
        <label>1</label>
    </ligand>
</feature>
<dbReference type="InterPro" id="IPR026902">
    <property type="entry name" value="RnfC_N"/>
</dbReference>
<dbReference type="SUPFAM" id="SSF142019">
    <property type="entry name" value="Nqo1 FMN-binding domain-like"/>
    <property type="match status" value="1"/>
</dbReference>
<keyword evidence="6 8" id="KW-0408">Iron</keyword>
<feature type="compositionally biased region" description="Basic and acidic residues" evidence="9">
    <location>
        <begin position="501"/>
        <end position="519"/>
    </location>
</feature>
<keyword evidence="12" id="KW-1185">Reference proteome</keyword>
<dbReference type="InterPro" id="IPR019554">
    <property type="entry name" value="Soluble_ligand-bd"/>
</dbReference>
<dbReference type="HAMAP" id="MF_00461">
    <property type="entry name" value="RsxC_RnfC"/>
    <property type="match status" value="1"/>
</dbReference>
<evidence type="ECO:0000256" key="1">
    <source>
        <dbReference type="ARBA" id="ARBA00022448"/>
    </source>
</evidence>
<evidence type="ECO:0000259" key="10">
    <source>
        <dbReference type="PROSITE" id="PS51379"/>
    </source>
</evidence>
<dbReference type="GO" id="GO:0022900">
    <property type="term" value="P:electron transport chain"/>
    <property type="evidence" value="ECO:0007669"/>
    <property type="project" value="UniProtKB-UniRule"/>
</dbReference>
<dbReference type="GO" id="GO:0009055">
    <property type="term" value="F:electron transfer activity"/>
    <property type="evidence" value="ECO:0007669"/>
    <property type="project" value="InterPro"/>
</dbReference>
<dbReference type="PROSITE" id="PS51379">
    <property type="entry name" value="4FE4S_FER_2"/>
    <property type="match status" value="2"/>
</dbReference>
<dbReference type="GO" id="GO:0051539">
    <property type="term" value="F:4 iron, 4 sulfur cluster binding"/>
    <property type="evidence" value="ECO:0007669"/>
    <property type="project" value="UniProtKB-KW"/>
</dbReference>
<sequence length="527" mass="55233">MLNSRPVRPFSLNQSKEPAVLAQRRSWFDRVATNGLFKLRGGVHPEGRKDLSAERDIRVLPLPKKLFVPLQQHIGAPATPVVKVGERVLKGQLLAAAQGAVSSSVHAPTSGVIAALGDFPAPHPSGLPVPTITLESDGADKWIATETVADPFALPPEDIAARVAAAGIVGLGGATFPAALKLNLSRSSGVQTLIMNGGECEPYLTCDDRIMRERAAQIVEGIRLIAMAVDAQEALVGIEDNKPEAVAAMRAAAQGTAVKVVAMPSMYPMGSEKQIIQVLTGKEIPAGGRPADIGVLVHNVATAFAVQQAIRHGRPLVSRIVTISGAAIRTACNVEALVGTPVQELIEFAGGYAQPAARLVLGGPMMGQQFTNTGVPVVKGTSGVLALTASEIGQAEASPCIRCSTCVRACPVGLLPLEMASRIRASDLAGAVAFGLKDCIACGSCSYVCPAHIPLVHYFNYAKGDLAAQERARLKQEATRKLADARSERIARIERERAEAAARRKAAREAKERAAKEAAAKAATEAA</sequence>
<proteinExistence type="inferred from homology"/>
<keyword evidence="3 8" id="KW-0479">Metal-binding</keyword>
<dbReference type="InterPro" id="IPR037225">
    <property type="entry name" value="Nuo51_FMN-bd_sf"/>
</dbReference>
<dbReference type="PANTHER" id="PTHR43034">
    <property type="entry name" value="ION-TRANSLOCATING OXIDOREDUCTASE COMPLEX SUBUNIT C"/>
    <property type="match status" value="1"/>
</dbReference>
<evidence type="ECO:0000256" key="6">
    <source>
        <dbReference type="ARBA" id="ARBA00023004"/>
    </source>
</evidence>
<feature type="binding site" evidence="8">
    <location>
        <position position="403"/>
    </location>
    <ligand>
        <name>[4Fe-4S] cluster</name>
        <dbReference type="ChEBI" id="CHEBI:49883"/>
        <label>1</label>
    </ligand>
</feature>
<feature type="binding site" evidence="8">
    <location>
        <position position="445"/>
    </location>
    <ligand>
        <name>[4Fe-4S] cluster</name>
        <dbReference type="ChEBI" id="CHEBI:49883"/>
        <label>2</label>
    </ligand>
</feature>
<dbReference type="EC" id="7.-.-.-" evidence="8"/>
<comment type="similarity">
    <text evidence="8">Belongs to the 4Fe4S bacterial-type ferredoxin family. RnfC subfamily.</text>
</comment>
<keyword evidence="8" id="KW-0472">Membrane</keyword>
<keyword evidence="7 8" id="KW-0411">Iron-sulfur</keyword>
<dbReference type="AlphaFoldDB" id="A0AAN2BYE1"/>
<feature type="binding site" evidence="8">
    <location>
        <position position="410"/>
    </location>
    <ligand>
        <name>[4Fe-4S] cluster</name>
        <dbReference type="ChEBI" id="CHEBI:49883"/>
        <label>2</label>
    </ligand>
</feature>
<dbReference type="KEGG" id="seme:MIZ01_0809"/>
<keyword evidence="2 8" id="KW-0004">4Fe-4S</keyword>
<evidence type="ECO:0000313" key="12">
    <source>
        <dbReference type="Proteomes" id="UP001320326"/>
    </source>
</evidence>
<dbReference type="Pfam" id="PF13375">
    <property type="entry name" value="RnfC_N"/>
    <property type="match status" value="1"/>
</dbReference>
<evidence type="ECO:0000256" key="4">
    <source>
        <dbReference type="ARBA" id="ARBA00022737"/>
    </source>
</evidence>
<dbReference type="Gene3D" id="3.30.70.20">
    <property type="match status" value="1"/>
</dbReference>
<dbReference type="Gene3D" id="3.40.50.11540">
    <property type="entry name" value="NADH-ubiquinone oxidoreductase 51kDa subunit"/>
    <property type="match status" value="1"/>
</dbReference>
<keyword evidence="5 8" id="KW-0249">Electron transport</keyword>
<evidence type="ECO:0000256" key="9">
    <source>
        <dbReference type="SAM" id="MobiDB-lite"/>
    </source>
</evidence>
<dbReference type="InterPro" id="IPR017900">
    <property type="entry name" value="4Fe4S_Fe_S_CS"/>
</dbReference>
<evidence type="ECO:0000256" key="5">
    <source>
        <dbReference type="ARBA" id="ARBA00022982"/>
    </source>
</evidence>
<comment type="function">
    <text evidence="8">Part of a membrane-bound complex that couples electron transfer with translocation of ions across the membrane.</text>
</comment>
<evidence type="ECO:0000256" key="2">
    <source>
        <dbReference type="ARBA" id="ARBA00022485"/>
    </source>
</evidence>
<feature type="binding site" evidence="8">
    <location>
        <position position="439"/>
    </location>
    <ligand>
        <name>[4Fe-4S] cluster</name>
        <dbReference type="ChEBI" id="CHEBI:49883"/>
        <label>2</label>
    </ligand>
</feature>
<keyword evidence="8" id="KW-0997">Cell inner membrane</keyword>
<feature type="domain" description="4Fe-4S ferredoxin-type" evidence="10">
    <location>
        <begin position="391"/>
        <end position="420"/>
    </location>
</feature>
<dbReference type="Pfam" id="PF13237">
    <property type="entry name" value="Fer4_10"/>
    <property type="match status" value="1"/>
</dbReference>
<comment type="subunit">
    <text evidence="8">The complex is composed of six subunits: RnfA, RnfB, RnfC, RnfD, RnfE and RnfG.</text>
</comment>
<feature type="binding site" evidence="8">
    <location>
        <position position="400"/>
    </location>
    <ligand>
        <name>[4Fe-4S] cluster</name>
        <dbReference type="ChEBI" id="CHEBI:49883"/>
        <label>1</label>
    </ligand>
</feature>
<keyword evidence="8" id="KW-1003">Cell membrane</keyword>
<dbReference type="InterPro" id="IPR011538">
    <property type="entry name" value="Nuo51_FMN-bd"/>
</dbReference>
<dbReference type="PROSITE" id="PS00198">
    <property type="entry name" value="4FE4S_FER_1"/>
    <property type="match status" value="1"/>
</dbReference>
<evidence type="ECO:0000256" key="8">
    <source>
        <dbReference type="HAMAP-Rule" id="MF_00461"/>
    </source>
</evidence>
<dbReference type="SUPFAM" id="SSF46548">
    <property type="entry name" value="alpha-helical ferredoxin"/>
    <property type="match status" value="1"/>
</dbReference>
<keyword evidence="1 8" id="KW-0813">Transport</keyword>
<reference evidence="11 12" key="1">
    <citation type="journal article" date="2022" name="Int. J. Syst. Evol. Microbiol.">
        <title>&lt;i&gt;Sideroxyarcus emersonii&lt;/i&gt; gen. nov. sp. nov., a neutrophilic, microaerobic iron- and thiosulfate-oxidizing bacterium isolated from iron-rich wetland sediment.</title>
        <authorList>
            <person name="Kato S."/>
            <person name="Itoh T."/>
            <person name="Iino T."/>
            <person name="Ohkuma M."/>
        </authorList>
    </citation>
    <scope>NUCLEOTIDE SEQUENCE [LARGE SCALE GENOMIC DNA]</scope>
    <source>
        <strain evidence="11 12">MIZ01</strain>
    </source>
</reference>
<evidence type="ECO:0000256" key="7">
    <source>
        <dbReference type="ARBA" id="ARBA00023014"/>
    </source>
</evidence>
<evidence type="ECO:0000313" key="11">
    <source>
        <dbReference type="EMBL" id="BCK87039.1"/>
    </source>
</evidence>
<feature type="region of interest" description="Disordered" evidence="9">
    <location>
        <begin position="501"/>
        <end position="527"/>
    </location>
</feature>
<dbReference type="NCBIfam" id="NF003454">
    <property type="entry name" value="PRK05035.1"/>
    <property type="match status" value="1"/>
</dbReference>
<name>A0AAN2BYE1_9PROT</name>
<dbReference type="GO" id="GO:0005886">
    <property type="term" value="C:plasma membrane"/>
    <property type="evidence" value="ECO:0007669"/>
    <property type="project" value="UniProtKB-SubCell"/>
</dbReference>
<dbReference type="Pfam" id="PF01512">
    <property type="entry name" value="Complex1_51K"/>
    <property type="match status" value="1"/>
</dbReference>
<dbReference type="InterPro" id="IPR017896">
    <property type="entry name" value="4Fe4S_Fe-S-bd"/>
</dbReference>
<dbReference type="PANTHER" id="PTHR43034:SF2">
    <property type="entry name" value="ION-TRANSLOCATING OXIDOREDUCTASE COMPLEX SUBUNIT C"/>
    <property type="match status" value="1"/>
</dbReference>
<organism evidence="11 12">
    <name type="scientific">Sideroxyarcus emersonii</name>
    <dbReference type="NCBI Taxonomy" id="2764705"/>
    <lineage>
        <taxon>Bacteria</taxon>
        <taxon>Pseudomonadati</taxon>
        <taxon>Pseudomonadota</taxon>
        <taxon>Betaproteobacteria</taxon>
        <taxon>Nitrosomonadales</taxon>
        <taxon>Gallionellaceae</taxon>
        <taxon>Sideroxyarcus</taxon>
    </lineage>
</organism>
<dbReference type="Pfam" id="PF10531">
    <property type="entry name" value="SLBB"/>
    <property type="match status" value="1"/>
</dbReference>
<dbReference type="RefSeq" id="WP_237248178.1">
    <property type="nucleotide sequence ID" value="NZ_AP023423.1"/>
</dbReference>
<dbReference type="EMBL" id="AP023423">
    <property type="protein sequence ID" value="BCK87039.1"/>
    <property type="molecule type" value="Genomic_DNA"/>
</dbReference>